<comment type="caution">
    <text evidence="1">The sequence shown here is derived from an EMBL/GenBank/DDBJ whole genome shotgun (WGS) entry which is preliminary data.</text>
</comment>
<organism evidence="1">
    <name type="scientific">marine sediment metagenome</name>
    <dbReference type="NCBI Taxonomy" id="412755"/>
    <lineage>
        <taxon>unclassified sequences</taxon>
        <taxon>metagenomes</taxon>
        <taxon>ecological metagenomes</taxon>
    </lineage>
</organism>
<dbReference type="EMBL" id="LAZR01004765">
    <property type="protein sequence ID" value="KKN05752.1"/>
    <property type="molecule type" value="Genomic_DNA"/>
</dbReference>
<name>A0A0F9N1W6_9ZZZZ</name>
<feature type="non-terminal residue" evidence="1">
    <location>
        <position position="1"/>
    </location>
</feature>
<protein>
    <submittedName>
        <fullName evidence="1">Uncharacterized protein</fullName>
    </submittedName>
</protein>
<gene>
    <name evidence="1" type="ORF">LCGC14_1084050</name>
</gene>
<reference evidence="1" key="1">
    <citation type="journal article" date="2015" name="Nature">
        <title>Complex archaea that bridge the gap between prokaryotes and eukaryotes.</title>
        <authorList>
            <person name="Spang A."/>
            <person name="Saw J.H."/>
            <person name="Jorgensen S.L."/>
            <person name="Zaremba-Niedzwiedzka K."/>
            <person name="Martijn J."/>
            <person name="Lind A.E."/>
            <person name="van Eijk R."/>
            <person name="Schleper C."/>
            <person name="Guy L."/>
            <person name="Ettema T.J."/>
        </authorList>
    </citation>
    <scope>NUCLEOTIDE SEQUENCE</scope>
</reference>
<accession>A0A0F9N1W6</accession>
<dbReference type="AlphaFoldDB" id="A0A0F9N1W6"/>
<sequence>GGVKKKKKMNKLFDNSKCKSVRVILGV</sequence>
<proteinExistence type="predicted"/>
<evidence type="ECO:0000313" key="1">
    <source>
        <dbReference type="EMBL" id="KKN05752.1"/>
    </source>
</evidence>